<evidence type="ECO:0000259" key="2">
    <source>
        <dbReference type="PROSITE" id="PS51186"/>
    </source>
</evidence>
<comment type="function">
    <text evidence="1">Acetylates the N-terminal alanine of ribosomal protein bS18.</text>
</comment>
<dbReference type="InterPro" id="IPR000182">
    <property type="entry name" value="GNAT_dom"/>
</dbReference>
<dbReference type="AlphaFoldDB" id="A0A975ET48"/>
<evidence type="ECO:0000313" key="3">
    <source>
        <dbReference type="EMBL" id="QTN36606.1"/>
    </source>
</evidence>
<dbReference type="EMBL" id="CP060010">
    <property type="protein sequence ID" value="QTN36606.1"/>
    <property type="molecule type" value="Genomic_DNA"/>
</dbReference>
<dbReference type="Pfam" id="PF00583">
    <property type="entry name" value="Acetyltransf_1"/>
    <property type="match status" value="1"/>
</dbReference>
<name>A0A975ET48_9RHOB</name>
<sequence>MTPEQLEAIHEAAFTQTRPWSASEFSSFLESPLCFLVTNDESFALGRVIGPEAELLTLAVHPMTQGKGLGRICLEQFESAAQIRGAEESFLEVAADNTPAISLYKTNGYTQISHRKNYYETTDGTRRDALIFRKSLIF</sequence>
<dbReference type="PANTHER" id="PTHR43617">
    <property type="entry name" value="L-AMINO ACID N-ACETYLTRANSFERASE"/>
    <property type="match status" value="1"/>
</dbReference>
<dbReference type="NCBIfam" id="TIGR01575">
    <property type="entry name" value="rimI"/>
    <property type="match status" value="1"/>
</dbReference>
<dbReference type="InterPro" id="IPR016181">
    <property type="entry name" value="Acyl_CoA_acyltransferase"/>
</dbReference>
<dbReference type="KEGG" id="cact:HZ995_03540"/>
<dbReference type="Proteomes" id="UP000665026">
    <property type="component" value="Chromosome"/>
</dbReference>
<dbReference type="GO" id="GO:0008999">
    <property type="term" value="F:protein-N-terminal-alanine acetyltransferase activity"/>
    <property type="evidence" value="ECO:0007669"/>
    <property type="project" value="UniProtKB-EC"/>
</dbReference>
<keyword evidence="1" id="KW-0963">Cytoplasm</keyword>
<gene>
    <name evidence="3" type="primary">rimI</name>
    <name evidence="3" type="ORF">HZ995_03540</name>
</gene>
<feature type="domain" description="N-acetyltransferase" evidence="2">
    <location>
        <begin position="1"/>
        <end position="137"/>
    </location>
</feature>
<dbReference type="EC" id="2.3.1.266" evidence="1"/>
<proteinExistence type="inferred from homology"/>
<dbReference type="CDD" id="cd04301">
    <property type="entry name" value="NAT_SF"/>
    <property type="match status" value="1"/>
</dbReference>
<accession>A0A975ET48</accession>
<dbReference type="PANTHER" id="PTHR43617:SF20">
    <property type="entry name" value="N-ALPHA-ACETYLTRANSFERASE RIMI"/>
    <property type="match status" value="1"/>
</dbReference>
<dbReference type="RefSeq" id="WP_209357305.1">
    <property type="nucleotide sequence ID" value="NZ_CP060010.1"/>
</dbReference>
<evidence type="ECO:0000256" key="1">
    <source>
        <dbReference type="RuleBase" id="RU363094"/>
    </source>
</evidence>
<dbReference type="InterPro" id="IPR006464">
    <property type="entry name" value="AcTrfase_RimI/Ard1"/>
</dbReference>
<dbReference type="Gene3D" id="3.40.630.30">
    <property type="match status" value="1"/>
</dbReference>
<keyword evidence="3" id="KW-0687">Ribonucleoprotein</keyword>
<dbReference type="GO" id="GO:0005840">
    <property type="term" value="C:ribosome"/>
    <property type="evidence" value="ECO:0007669"/>
    <property type="project" value="UniProtKB-KW"/>
</dbReference>
<dbReference type="PROSITE" id="PS51186">
    <property type="entry name" value="GNAT"/>
    <property type="match status" value="1"/>
</dbReference>
<dbReference type="SUPFAM" id="SSF55729">
    <property type="entry name" value="Acyl-CoA N-acyltransferases (Nat)"/>
    <property type="match status" value="1"/>
</dbReference>
<reference evidence="3" key="1">
    <citation type="submission" date="2020-07" db="EMBL/GenBank/DDBJ databases">
        <title>Genome sequences of bacteria associated with the marine, planktonic diatom Thalassiosira profunda strain ECT2AJA-044.</title>
        <authorList>
            <person name="Gargas C.B."/>
            <person name="Roberts W.R."/>
            <person name="Alverson A.J."/>
        </authorList>
    </citation>
    <scope>NUCLEOTIDE SEQUENCE</scope>
    <source>
        <strain evidence="3">ECT2AJA-044</strain>
    </source>
</reference>
<comment type="catalytic activity">
    <reaction evidence="1">
        <text>N-terminal L-alanyl-[ribosomal protein bS18] + acetyl-CoA = N-terminal N(alpha)-acetyl-L-alanyl-[ribosomal protein bS18] + CoA + H(+)</text>
        <dbReference type="Rhea" id="RHEA:43756"/>
        <dbReference type="Rhea" id="RHEA-COMP:10676"/>
        <dbReference type="Rhea" id="RHEA-COMP:10677"/>
        <dbReference type="ChEBI" id="CHEBI:15378"/>
        <dbReference type="ChEBI" id="CHEBI:57287"/>
        <dbReference type="ChEBI" id="CHEBI:57288"/>
        <dbReference type="ChEBI" id="CHEBI:64718"/>
        <dbReference type="ChEBI" id="CHEBI:83683"/>
        <dbReference type="EC" id="2.3.1.266"/>
    </reaction>
</comment>
<evidence type="ECO:0000313" key="4">
    <source>
        <dbReference type="Proteomes" id="UP000665026"/>
    </source>
</evidence>
<keyword evidence="3" id="KW-0689">Ribosomal protein</keyword>
<protein>
    <recommendedName>
        <fullName evidence="1">[Ribosomal protein bS18]-alanine N-acetyltransferase</fullName>
        <ecNumber evidence="1">2.3.1.266</ecNumber>
    </recommendedName>
</protein>
<comment type="subcellular location">
    <subcellularLocation>
        <location evidence="1">Cytoplasm</location>
    </subcellularLocation>
</comment>
<dbReference type="InterPro" id="IPR050276">
    <property type="entry name" value="MshD_Acetyltransferase"/>
</dbReference>
<organism evidence="3 4">
    <name type="scientific">Cognatishimia activa</name>
    <dbReference type="NCBI Taxonomy" id="1715691"/>
    <lineage>
        <taxon>Bacteria</taxon>
        <taxon>Pseudomonadati</taxon>
        <taxon>Pseudomonadota</taxon>
        <taxon>Alphaproteobacteria</taxon>
        <taxon>Rhodobacterales</taxon>
        <taxon>Paracoccaceae</taxon>
        <taxon>Cognatishimia</taxon>
    </lineage>
</organism>
<dbReference type="GO" id="GO:0005737">
    <property type="term" value="C:cytoplasm"/>
    <property type="evidence" value="ECO:0007669"/>
    <property type="project" value="UniProtKB-SubCell"/>
</dbReference>
<comment type="similarity">
    <text evidence="1">Belongs to the acetyltransferase family. RimI subfamily.</text>
</comment>